<dbReference type="RefSeq" id="WP_101325176.1">
    <property type="nucleotide sequence ID" value="NZ_NQMM01000038.1"/>
</dbReference>
<keyword evidence="2 6" id="KW-0808">Transferase</keyword>
<dbReference type="NCBIfam" id="TIGR00675">
    <property type="entry name" value="dcm"/>
    <property type="match status" value="1"/>
</dbReference>
<dbReference type="GO" id="GO:0032259">
    <property type="term" value="P:methylation"/>
    <property type="evidence" value="ECO:0007669"/>
    <property type="project" value="UniProtKB-KW"/>
</dbReference>
<evidence type="ECO:0000256" key="9">
    <source>
        <dbReference type="SAM" id="MobiDB-lite"/>
    </source>
</evidence>
<evidence type="ECO:0000256" key="3">
    <source>
        <dbReference type="ARBA" id="ARBA00022691"/>
    </source>
</evidence>
<protein>
    <recommendedName>
        <fullName evidence="8">Cytosine-specific methyltransferase</fullName>
        <ecNumber evidence="8">2.1.1.37</ecNumber>
    </recommendedName>
</protein>
<feature type="domain" description="DNA methylase N-terminal" evidence="10">
    <location>
        <begin position="29"/>
        <end position="83"/>
    </location>
</feature>
<dbReference type="GO" id="GO:0009307">
    <property type="term" value="P:DNA restriction-modification system"/>
    <property type="evidence" value="ECO:0007669"/>
    <property type="project" value="UniProtKB-KW"/>
</dbReference>
<evidence type="ECO:0000256" key="8">
    <source>
        <dbReference type="RuleBase" id="RU000417"/>
    </source>
</evidence>
<dbReference type="InterPro" id="IPR029063">
    <property type="entry name" value="SAM-dependent_MTases_sf"/>
</dbReference>
<feature type="region of interest" description="Disordered" evidence="9">
    <location>
        <begin position="1"/>
        <end position="23"/>
    </location>
</feature>
<dbReference type="PANTHER" id="PTHR10629:SF52">
    <property type="entry name" value="DNA (CYTOSINE-5)-METHYLTRANSFERASE 1"/>
    <property type="match status" value="1"/>
</dbReference>
<comment type="catalytic activity">
    <reaction evidence="5 8">
        <text>a 2'-deoxycytidine in DNA + S-adenosyl-L-methionine = a 5-methyl-2'-deoxycytidine in DNA + S-adenosyl-L-homocysteine + H(+)</text>
        <dbReference type="Rhea" id="RHEA:13681"/>
        <dbReference type="Rhea" id="RHEA-COMP:11369"/>
        <dbReference type="Rhea" id="RHEA-COMP:11370"/>
        <dbReference type="ChEBI" id="CHEBI:15378"/>
        <dbReference type="ChEBI" id="CHEBI:57856"/>
        <dbReference type="ChEBI" id="CHEBI:59789"/>
        <dbReference type="ChEBI" id="CHEBI:85452"/>
        <dbReference type="ChEBI" id="CHEBI:85454"/>
        <dbReference type="EC" id="2.1.1.37"/>
    </reaction>
</comment>
<dbReference type="Pfam" id="PF00145">
    <property type="entry name" value="DNA_methylase"/>
    <property type="match status" value="1"/>
</dbReference>
<feature type="active site" evidence="6">
    <location>
        <position position="184"/>
    </location>
</feature>
<dbReference type="EC" id="2.1.1.37" evidence="8"/>
<evidence type="ECO:0000256" key="4">
    <source>
        <dbReference type="ARBA" id="ARBA00022747"/>
    </source>
</evidence>
<dbReference type="CDD" id="cd00315">
    <property type="entry name" value="Cyt_C5_DNA_methylase"/>
    <property type="match status" value="1"/>
</dbReference>
<dbReference type="Gene3D" id="1.10.260.140">
    <property type="match status" value="1"/>
</dbReference>
<dbReference type="InterPro" id="IPR040743">
    <property type="entry name" value="DNA_meth_N"/>
</dbReference>
<dbReference type="AlphaFoldDB" id="A0A2N3IV96"/>
<dbReference type="PROSITE" id="PS00095">
    <property type="entry name" value="C5_MTASE_2"/>
    <property type="match status" value="1"/>
</dbReference>
<keyword evidence="1 6" id="KW-0489">Methyltransferase</keyword>
<organism evidence="11 12">
    <name type="scientific">Aeromonas sobria</name>
    <dbReference type="NCBI Taxonomy" id="646"/>
    <lineage>
        <taxon>Bacteria</taxon>
        <taxon>Pseudomonadati</taxon>
        <taxon>Pseudomonadota</taxon>
        <taxon>Gammaproteobacteria</taxon>
        <taxon>Aeromonadales</taxon>
        <taxon>Aeromonadaceae</taxon>
        <taxon>Aeromonas</taxon>
    </lineage>
</organism>
<dbReference type="Proteomes" id="UP000233467">
    <property type="component" value="Unassembled WGS sequence"/>
</dbReference>
<dbReference type="NCBIfam" id="NF007772">
    <property type="entry name" value="PRK10458.1"/>
    <property type="match status" value="1"/>
</dbReference>
<dbReference type="GO" id="GO:0044027">
    <property type="term" value="P:negative regulation of gene expression via chromosomal CpG island methylation"/>
    <property type="evidence" value="ECO:0007669"/>
    <property type="project" value="TreeGrafter"/>
</dbReference>
<dbReference type="GO" id="GO:0003886">
    <property type="term" value="F:DNA (cytosine-5-)-methyltransferase activity"/>
    <property type="evidence" value="ECO:0007669"/>
    <property type="project" value="UniProtKB-EC"/>
</dbReference>
<keyword evidence="4" id="KW-0680">Restriction system</keyword>
<dbReference type="Gene3D" id="3.90.120.30">
    <property type="match status" value="1"/>
</dbReference>
<feature type="compositionally biased region" description="Polar residues" evidence="9">
    <location>
        <begin position="1"/>
        <end position="10"/>
    </location>
</feature>
<sequence length="469" mass="53582">MTHSIPSAYNTPEEDQTFSRKRQAEDRHLMDKVLEIYDQKQVAEKLRALGDADWTRESLNRWINGKIEQKPLTHVETEILKGLIPSPPKHHGHYDFKFIDLFAGIGGIRKGFEDIGGQCVFTSEWNEQAVRTYKANWYCGETAHKFNSDIREITMPDNGNRDFVYAHIDKEIPDHDVLLAGFPCQPFSLAGVSKKNSLGRAHGFECEAQGTLFFDVARIIDAKRPTAFVLENVKNLKSHDKGNTFRVIKEALTELGYWVSDLDVNGSSDPKIIDGKHFIPQHRERIVLVGFRKDLNLHEGFTLKDVATLFPENRITFADLLEPVEKLDSKYILTPKLWSYLYQYAKKHKAKGNGFGYGLVDPKNPATVARTLSARYHKDGSEILIDRGWDMTLAETDFNNENNQQNRPRRLAPRECARLMGFEQPGEYKFRIPVSDTQAYRQFGNSVVVPVFAAVAKLMKPYIMKTTAK</sequence>
<dbReference type="InterPro" id="IPR050390">
    <property type="entry name" value="C5-Methyltransferase"/>
</dbReference>
<dbReference type="PANTHER" id="PTHR10629">
    <property type="entry name" value="CYTOSINE-SPECIFIC METHYLTRANSFERASE"/>
    <property type="match status" value="1"/>
</dbReference>
<accession>A0A2N3IV96</accession>
<dbReference type="Pfam" id="PF18284">
    <property type="entry name" value="DNA_meth_N"/>
    <property type="match status" value="1"/>
</dbReference>
<dbReference type="PROSITE" id="PS00094">
    <property type="entry name" value="C5_MTASE_1"/>
    <property type="match status" value="1"/>
</dbReference>
<dbReference type="EMBL" id="NQMM01000038">
    <property type="protein sequence ID" value="PKQ76157.1"/>
    <property type="molecule type" value="Genomic_DNA"/>
</dbReference>
<evidence type="ECO:0000313" key="12">
    <source>
        <dbReference type="Proteomes" id="UP000233467"/>
    </source>
</evidence>
<dbReference type="Gene3D" id="3.40.50.150">
    <property type="entry name" value="Vaccinia Virus protein VP39"/>
    <property type="match status" value="1"/>
</dbReference>
<dbReference type="GO" id="GO:0003677">
    <property type="term" value="F:DNA binding"/>
    <property type="evidence" value="ECO:0007669"/>
    <property type="project" value="TreeGrafter"/>
</dbReference>
<dbReference type="InterPro" id="IPR001525">
    <property type="entry name" value="C5_MeTfrase"/>
</dbReference>
<evidence type="ECO:0000256" key="6">
    <source>
        <dbReference type="PROSITE-ProRule" id="PRU01016"/>
    </source>
</evidence>
<dbReference type="SUPFAM" id="SSF53335">
    <property type="entry name" value="S-adenosyl-L-methionine-dependent methyltransferases"/>
    <property type="match status" value="1"/>
</dbReference>
<dbReference type="InterPro" id="IPR018117">
    <property type="entry name" value="C5_DNA_meth_AS"/>
</dbReference>
<dbReference type="PROSITE" id="PS51679">
    <property type="entry name" value="SAM_MT_C5"/>
    <property type="match status" value="1"/>
</dbReference>
<name>A0A2N3IV96_AERSO</name>
<evidence type="ECO:0000256" key="1">
    <source>
        <dbReference type="ARBA" id="ARBA00022603"/>
    </source>
</evidence>
<keyword evidence="3 6" id="KW-0949">S-adenosyl-L-methionine</keyword>
<evidence type="ECO:0000259" key="10">
    <source>
        <dbReference type="Pfam" id="PF18284"/>
    </source>
</evidence>
<evidence type="ECO:0000256" key="2">
    <source>
        <dbReference type="ARBA" id="ARBA00022679"/>
    </source>
</evidence>
<dbReference type="PRINTS" id="PR00105">
    <property type="entry name" value="C5METTRFRASE"/>
</dbReference>
<comment type="similarity">
    <text evidence="6 7">Belongs to the class I-like SAM-binding methyltransferase superfamily. C5-methyltransferase family.</text>
</comment>
<evidence type="ECO:0000256" key="7">
    <source>
        <dbReference type="RuleBase" id="RU000416"/>
    </source>
</evidence>
<comment type="caution">
    <text evidence="11">The sequence shown here is derived from an EMBL/GenBank/DDBJ whole genome shotgun (WGS) entry which is preliminary data.</text>
</comment>
<evidence type="ECO:0000313" key="11">
    <source>
        <dbReference type="EMBL" id="PKQ76157.1"/>
    </source>
</evidence>
<keyword evidence="12" id="KW-1185">Reference proteome</keyword>
<dbReference type="InterPro" id="IPR031303">
    <property type="entry name" value="C5_meth_CS"/>
</dbReference>
<evidence type="ECO:0000256" key="5">
    <source>
        <dbReference type="ARBA" id="ARBA00047422"/>
    </source>
</evidence>
<reference evidence="11 12" key="1">
    <citation type="journal article" date="2017" name="Front. Microbiol.">
        <title>Strong Genomic and Phenotypic Heterogeneity in the Aeromonas sobria Species Complex.</title>
        <authorList>
            <person name="Gauthier J."/>
            <person name="Vincent A.T."/>
            <person name="Charette S.J."/>
            <person name="Derome N."/>
        </authorList>
    </citation>
    <scope>NUCLEOTIDE SEQUENCE [LARGE SCALE GENOMIC DNA]</scope>
    <source>
        <strain evidence="11 12">TM18</strain>
    </source>
</reference>
<proteinExistence type="inferred from homology"/>
<gene>
    <name evidence="11" type="ORF">CJP16_14060</name>
</gene>